<evidence type="ECO:0000256" key="11">
    <source>
        <dbReference type="RuleBase" id="RU004227"/>
    </source>
</evidence>
<dbReference type="InterPro" id="IPR010921">
    <property type="entry name" value="Trp_repressor/repl_initiator"/>
</dbReference>
<protein>
    <recommendedName>
        <fullName evidence="8 9">Chromosomal replication initiator protein DnaA</fullName>
    </recommendedName>
</protein>
<feature type="region of interest" description="Domain III, AAA+ region" evidence="8">
    <location>
        <begin position="98"/>
        <end position="314"/>
    </location>
</feature>
<dbReference type="InParanoid" id="A0A6N7EXV5"/>
<evidence type="ECO:0000256" key="10">
    <source>
        <dbReference type="RuleBase" id="RU000577"/>
    </source>
</evidence>
<keyword evidence="2 8" id="KW-0963">Cytoplasm</keyword>
<keyword evidence="4 8" id="KW-0547">Nucleotide-binding</keyword>
<dbReference type="CDD" id="cd06571">
    <property type="entry name" value="Bac_DnaA_C"/>
    <property type="match status" value="1"/>
</dbReference>
<evidence type="ECO:0000256" key="9">
    <source>
        <dbReference type="NCBIfam" id="TIGR00362"/>
    </source>
</evidence>
<feature type="domain" description="AAA+ ATPase" evidence="12">
    <location>
        <begin position="131"/>
        <end position="259"/>
    </location>
</feature>
<keyword evidence="6 8" id="KW-0446">Lipid-binding</keyword>
<accession>A0A6N7EXV5</accession>
<dbReference type="Proteomes" id="UP000471298">
    <property type="component" value="Unassembled WGS sequence"/>
</dbReference>
<evidence type="ECO:0000259" key="13">
    <source>
        <dbReference type="SMART" id="SM00760"/>
    </source>
</evidence>
<dbReference type="InterPro" id="IPR020591">
    <property type="entry name" value="Chromosome_initiator_DnaA-like"/>
</dbReference>
<dbReference type="Gene3D" id="3.30.300.180">
    <property type="match status" value="1"/>
</dbReference>
<reference evidence="14 15" key="1">
    <citation type="submission" date="2019-10" db="EMBL/GenBank/DDBJ databases">
        <title>Cardiobacteriales fam. a chemoheterotrophic member of the order Cardiobacteriales, and proposal of Cardiobacteriales fam. nov.</title>
        <authorList>
            <person name="Wang C."/>
        </authorList>
    </citation>
    <scope>NUCLEOTIDE SEQUENCE [LARGE SCALE GENOMIC DNA]</scope>
    <source>
        <strain evidence="14 15">ML27</strain>
    </source>
</reference>
<feature type="binding site" evidence="8">
    <location>
        <position position="145"/>
    </location>
    <ligand>
        <name>ATP</name>
        <dbReference type="ChEBI" id="CHEBI:30616"/>
    </ligand>
</feature>
<dbReference type="PRINTS" id="PR00051">
    <property type="entry name" value="DNAA"/>
</dbReference>
<feature type="region of interest" description="Domain IV, binds dsDNA" evidence="8">
    <location>
        <begin position="315"/>
        <end position="433"/>
    </location>
</feature>
<dbReference type="Pfam" id="PF11638">
    <property type="entry name" value="DnaA_N"/>
    <property type="match status" value="1"/>
</dbReference>
<dbReference type="SMART" id="SM00760">
    <property type="entry name" value="Bac_DnaA_C"/>
    <property type="match status" value="1"/>
</dbReference>
<evidence type="ECO:0000256" key="6">
    <source>
        <dbReference type="ARBA" id="ARBA00023121"/>
    </source>
</evidence>
<evidence type="ECO:0000256" key="5">
    <source>
        <dbReference type="ARBA" id="ARBA00022840"/>
    </source>
</evidence>
<feature type="domain" description="Chromosomal replication initiator DnaA C-terminal" evidence="13">
    <location>
        <begin position="342"/>
        <end position="410"/>
    </location>
</feature>
<keyword evidence="5 8" id="KW-0067">ATP-binding</keyword>
<dbReference type="InterPro" id="IPR001957">
    <property type="entry name" value="Chromosome_initiator_DnaA"/>
</dbReference>
<dbReference type="FunFam" id="1.10.8.60:FF:000003">
    <property type="entry name" value="Chromosomal replication initiator protein DnaA"/>
    <property type="match status" value="1"/>
</dbReference>
<proteinExistence type="inferred from homology"/>
<feature type="binding site" evidence="8">
    <location>
        <position position="144"/>
    </location>
    <ligand>
        <name>ATP</name>
        <dbReference type="ChEBI" id="CHEBI:30616"/>
    </ligand>
</feature>
<evidence type="ECO:0000256" key="8">
    <source>
        <dbReference type="HAMAP-Rule" id="MF_00377"/>
    </source>
</evidence>
<dbReference type="Gene3D" id="1.10.8.60">
    <property type="match status" value="1"/>
</dbReference>
<comment type="subcellular location">
    <subcellularLocation>
        <location evidence="8">Cytoplasm</location>
    </subcellularLocation>
</comment>
<evidence type="ECO:0000256" key="2">
    <source>
        <dbReference type="ARBA" id="ARBA00022490"/>
    </source>
</evidence>
<dbReference type="InterPro" id="IPR018312">
    <property type="entry name" value="Chromosome_initiator_DnaA_CS"/>
</dbReference>
<dbReference type="GO" id="GO:0008289">
    <property type="term" value="F:lipid binding"/>
    <property type="evidence" value="ECO:0007669"/>
    <property type="project" value="UniProtKB-KW"/>
</dbReference>
<dbReference type="GO" id="GO:0005737">
    <property type="term" value="C:cytoplasm"/>
    <property type="evidence" value="ECO:0007669"/>
    <property type="project" value="UniProtKB-SubCell"/>
</dbReference>
<evidence type="ECO:0000256" key="7">
    <source>
        <dbReference type="ARBA" id="ARBA00023125"/>
    </source>
</evidence>
<evidence type="ECO:0000256" key="3">
    <source>
        <dbReference type="ARBA" id="ARBA00022705"/>
    </source>
</evidence>
<comment type="subunit">
    <text evidence="8">Oligomerizes as a right-handed, spiral filament on DNA at oriC.</text>
</comment>
<dbReference type="HAMAP" id="MF_00377">
    <property type="entry name" value="DnaA_bact"/>
    <property type="match status" value="1"/>
</dbReference>
<dbReference type="GO" id="GO:0006270">
    <property type="term" value="P:DNA replication initiation"/>
    <property type="evidence" value="ECO:0007669"/>
    <property type="project" value="UniProtKB-UniRule"/>
</dbReference>
<comment type="domain">
    <text evidence="8">Domain I is involved in oligomerization and binding regulators, domain II is flexibile and of varying length in different bacteria, domain III forms the AAA+ region, while domain IV binds dsDNA.</text>
</comment>
<feature type="region of interest" description="Domain I, interacts with DnaA modulators" evidence="8">
    <location>
        <begin position="1"/>
        <end position="78"/>
    </location>
</feature>
<feature type="binding site" evidence="8">
    <location>
        <position position="142"/>
    </location>
    <ligand>
        <name>ATP</name>
        <dbReference type="ChEBI" id="CHEBI:30616"/>
    </ligand>
</feature>
<comment type="similarity">
    <text evidence="1 8 11">Belongs to the DnaA family.</text>
</comment>
<dbReference type="InterPro" id="IPR027417">
    <property type="entry name" value="P-loop_NTPase"/>
</dbReference>
<gene>
    <name evidence="8 14" type="primary">dnaA</name>
    <name evidence="14" type="ORF">GCU85_00940</name>
</gene>
<dbReference type="Gene3D" id="3.40.50.300">
    <property type="entry name" value="P-loop containing nucleotide triphosphate hydrolases"/>
    <property type="match status" value="1"/>
</dbReference>
<dbReference type="PANTHER" id="PTHR30050:SF2">
    <property type="entry name" value="CHROMOSOMAL REPLICATION INITIATOR PROTEIN DNAA"/>
    <property type="match status" value="1"/>
</dbReference>
<dbReference type="GO" id="GO:0005886">
    <property type="term" value="C:plasma membrane"/>
    <property type="evidence" value="ECO:0007669"/>
    <property type="project" value="TreeGrafter"/>
</dbReference>
<evidence type="ECO:0000256" key="4">
    <source>
        <dbReference type="ARBA" id="ARBA00022741"/>
    </source>
</evidence>
<dbReference type="AlphaFoldDB" id="A0A6N7EXV5"/>
<evidence type="ECO:0000259" key="12">
    <source>
        <dbReference type="SMART" id="SM00382"/>
    </source>
</evidence>
<keyword evidence="3 8" id="KW-0235">DNA replication</keyword>
<keyword evidence="7 8" id="KW-0238">DNA-binding</keyword>
<dbReference type="GO" id="GO:0006275">
    <property type="term" value="P:regulation of DNA replication"/>
    <property type="evidence" value="ECO:0007669"/>
    <property type="project" value="UniProtKB-UniRule"/>
</dbReference>
<sequence>MSDALWDSCLENLTTVVNEEDVSRWLMPLEALSKQNELILYAPNKFVCDEVNKRFIQTIELVAKKIDSQVTITVKLGSPATLFDAPRQSKAEDKYISALNPTFTFDSYVEGASNQIAAKSALGVANNPNGSFNPLLIYGSTGLGKSHLMHAIGNQIKSINPKKKVVYQTAEQFVAEMVNAISQGKIDAFKKHYRAVDVLLVDDVQFIAGKEKSQEEFFHLFNTLLSSRSQVVLTCDKYPKDVENLEERLKSRFGAGLSVAVEPPDLETRVAILKKKAAMIAFELDDKVAFFIAEKVRSHVRDLEGALNSVFALSQFNNQPATIDLAKMALRDILNAQQRQISVDNIQKTVANYYHIKVSDIKSKSRKASVARPRQVAMAIAKQLTNLSLPDIGDAFDRDHTTVMHAVKKIDEMKNSDPRIREDMTNLITTLTS</sequence>
<dbReference type="Gene3D" id="1.10.1750.10">
    <property type="match status" value="1"/>
</dbReference>
<dbReference type="GO" id="GO:0005524">
    <property type="term" value="F:ATP binding"/>
    <property type="evidence" value="ECO:0007669"/>
    <property type="project" value="UniProtKB-UniRule"/>
</dbReference>
<dbReference type="InterPro" id="IPR013159">
    <property type="entry name" value="DnaA_C"/>
</dbReference>
<dbReference type="FunCoup" id="A0A6N7EXV5">
    <property type="interactions" value="257"/>
</dbReference>
<dbReference type="Pfam" id="PF08299">
    <property type="entry name" value="Bac_DnaA_C"/>
    <property type="match status" value="1"/>
</dbReference>
<dbReference type="FunFam" id="3.40.50.300:FF:000668">
    <property type="entry name" value="Chromosomal replication initiator protein DnaA"/>
    <property type="match status" value="1"/>
</dbReference>
<organism evidence="14 15">
    <name type="scientific">Ostreibacterium oceani</name>
    <dbReference type="NCBI Taxonomy" id="2654998"/>
    <lineage>
        <taxon>Bacteria</taxon>
        <taxon>Pseudomonadati</taxon>
        <taxon>Pseudomonadota</taxon>
        <taxon>Gammaproteobacteria</taxon>
        <taxon>Cardiobacteriales</taxon>
        <taxon>Ostreibacteriaceae</taxon>
        <taxon>Ostreibacterium</taxon>
    </lineage>
</organism>
<dbReference type="InterPro" id="IPR013317">
    <property type="entry name" value="DnaA_dom"/>
</dbReference>
<keyword evidence="15" id="KW-1185">Reference proteome</keyword>
<dbReference type="RefSeq" id="WP_152808409.1">
    <property type="nucleotide sequence ID" value="NZ_WHNW01000001.1"/>
</dbReference>
<dbReference type="EMBL" id="WHNW01000001">
    <property type="protein sequence ID" value="MPV85298.1"/>
    <property type="molecule type" value="Genomic_DNA"/>
</dbReference>
<dbReference type="InterPro" id="IPR003593">
    <property type="entry name" value="AAA+_ATPase"/>
</dbReference>
<dbReference type="GO" id="GO:0003688">
    <property type="term" value="F:DNA replication origin binding"/>
    <property type="evidence" value="ECO:0007669"/>
    <property type="project" value="UniProtKB-UniRule"/>
</dbReference>
<dbReference type="CDD" id="cd00009">
    <property type="entry name" value="AAA"/>
    <property type="match status" value="1"/>
</dbReference>
<dbReference type="SUPFAM" id="SSF52540">
    <property type="entry name" value="P-loop containing nucleoside triphosphate hydrolases"/>
    <property type="match status" value="1"/>
</dbReference>
<dbReference type="NCBIfam" id="TIGR00362">
    <property type="entry name" value="DnaA"/>
    <property type="match status" value="1"/>
</dbReference>
<evidence type="ECO:0000256" key="1">
    <source>
        <dbReference type="ARBA" id="ARBA00006583"/>
    </source>
</evidence>
<feature type="binding site" evidence="8">
    <location>
        <position position="146"/>
    </location>
    <ligand>
        <name>ATP</name>
        <dbReference type="ChEBI" id="CHEBI:30616"/>
    </ligand>
</feature>
<evidence type="ECO:0000313" key="14">
    <source>
        <dbReference type="EMBL" id="MPV85298.1"/>
    </source>
</evidence>
<dbReference type="InterPro" id="IPR038454">
    <property type="entry name" value="DnaA_N_sf"/>
</dbReference>
<comment type="caution">
    <text evidence="14">The sequence shown here is derived from an EMBL/GenBank/DDBJ whole genome shotgun (WGS) entry which is preliminary data.</text>
</comment>
<dbReference type="Pfam" id="PF00308">
    <property type="entry name" value="Bac_DnaA"/>
    <property type="match status" value="1"/>
</dbReference>
<comment type="function">
    <text evidence="8 10">Plays an essential role in the initiation and regulation of chromosomal replication. ATP-DnaA binds to the origin of replication (oriC) to initiate formation of the DNA replication initiation complex once per cell cycle. Binds the DnaA box (a 9 base pair repeat at the origin) and separates the double-stranded (ds)DNA. Forms a right-handed helical filament on oriC DNA; dsDNA binds to the exterior of the filament while single-stranded (ss)DNA is stabiized in the filament's interior. The ATP-DnaA-oriC complex binds and stabilizes one strand of the AT-rich DNA unwinding element (DUE), permitting loading of DNA polymerase. After initiation quickly degrades to an ADP-DnaA complex that is not apt for DNA replication. Binds acidic phospholipids.</text>
</comment>
<name>A0A6N7EXV5_9GAMM</name>
<comment type="caution">
    <text evidence="8">Lacks conserved residue(s) required for the propagation of feature annotation.</text>
</comment>
<dbReference type="InterPro" id="IPR024633">
    <property type="entry name" value="DnaA_N_dom"/>
</dbReference>
<dbReference type="SUPFAM" id="SSF48295">
    <property type="entry name" value="TrpR-like"/>
    <property type="match status" value="1"/>
</dbReference>
<dbReference type="PROSITE" id="PS01008">
    <property type="entry name" value="DNAA"/>
    <property type="match status" value="1"/>
</dbReference>
<dbReference type="SMART" id="SM00382">
    <property type="entry name" value="AAA"/>
    <property type="match status" value="1"/>
</dbReference>
<evidence type="ECO:0000313" key="15">
    <source>
        <dbReference type="Proteomes" id="UP000471298"/>
    </source>
</evidence>
<dbReference type="PANTHER" id="PTHR30050">
    <property type="entry name" value="CHROMOSOMAL REPLICATION INITIATOR PROTEIN DNAA"/>
    <property type="match status" value="1"/>
</dbReference>